<evidence type="ECO:0000256" key="1">
    <source>
        <dbReference type="ARBA" id="ARBA00022574"/>
    </source>
</evidence>
<evidence type="ECO:0000256" key="2">
    <source>
        <dbReference type="ARBA" id="ARBA00022737"/>
    </source>
</evidence>
<accession>A0AAV3A8M9</accession>
<dbReference type="InterPro" id="IPR036322">
    <property type="entry name" value="WD40_repeat_dom_sf"/>
</dbReference>
<feature type="repeat" description="WD" evidence="3">
    <location>
        <begin position="38"/>
        <end position="78"/>
    </location>
</feature>
<keyword evidence="2" id="KW-0677">Repeat</keyword>
<sequence>MFRWLLGGKEPQGGAEKTRVLNIGEEQIQNPYTELTALKGHHDIVRFLVQVDDNRFASACDDGSVMVWDVQTGEVLFEFNGHTQKITAVAVFPASETYHMKAELILTASSDRTVIAWDCESGQQWQKASDFHSTVKTLLGVQSLDVWLSGGTELRVWNRNFNLLGETGFFSDGVIFKIGTTAAGLDKWDISQIKCLSGHQDIIRTVINVNELTFVSGCDAGELIVWDALDWSVKGSEKNFPYIYAQQDSPPENRFLPTQDEVSIQHLSSDGECIYVAVGRGIYVYNLHTKRVIAFQNNAHDSSIQHMANIPSRQLVSCSEDGSVRIWELRSKPQLQAESVPAGFFTMWGFGKSSKQSNQTVKKMNENGIVASLELIGDLIGHSSSVQMFLYFQDHGLVTCSADQLIILWKEGKRESRLRSLLLFQKLEQNGDLQPRYSLH</sequence>
<dbReference type="GO" id="GO:0005765">
    <property type="term" value="C:lysosomal membrane"/>
    <property type="evidence" value="ECO:0007669"/>
    <property type="project" value="TreeGrafter"/>
</dbReference>
<dbReference type="InterPro" id="IPR040102">
    <property type="entry name" value="WDR41"/>
</dbReference>
<dbReference type="PANTHER" id="PTHR22805">
    <property type="entry name" value="WDR41-RELATED"/>
    <property type="match status" value="1"/>
</dbReference>
<name>A0AAV3A8M9_PYXAD</name>
<dbReference type="PROSITE" id="PS50294">
    <property type="entry name" value="WD_REPEATS_REGION"/>
    <property type="match status" value="1"/>
</dbReference>
<dbReference type="Pfam" id="PF00400">
    <property type="entry name" value="WD40"/>
    <property type="match status" value="2"/>
</dbReference>
<keyword evidence="1 3" id="KW-0853">WD repeat</keyword>
<keyword evidence="5" id="KW-1185">Reference proteome</keyword>
<comment type="caution">
    <text evidence="4">The sequence shown here is derived from an EMBL/GenBank/DDBJ whole genome shotgun (WGS) entry which is preliminary data.</text>
</comment>
<dbReference type="AlphaFoldDB" id="A0AAV3A8M9"/>
<proteinExistence type="predicted"/>
<organism evidence="4 5">
    <name type="scientific">Pyxicephalus adspersus</name>
    <name type="common">African bullfrog</name>
    <dbReference type="NCBI Taxonomy" id="30357"/>
    <lineage>
        <taxon>Eukaryota</taxon>
        <taxon>Metazoa</taxon>
        <taxon>Chordata</taxon>
        <taxon>Craniata</taxon>
        <taxon>Vertebrata</taxon>
        <taxon>Euteleostomi</taxon>
        <taxon>Amphibia</taxon>
        <taxon>Batrachia</taxon>
        <taxon>Anura</taxon>
        <taxon>Neobatrachia</taxon>
        <taxon>Ranoidea</taxon>
        <taxon>Pyxicephalidae</taxon>
        <taxon>Pyxicephalinae</taxon>
        <taxon>Pyxicephalus</taxon>
    </lineage>
</organism>
<dbReference type="GO" id="GO:0010506">
    <property type="term" value="P:regulation of autophagy"/>
    <property type="evidence" value="ECO:0007669"/>
    <property type="project" value="InterPro"/>
</dbReference>
<reference evidence="4" key="1">
    <citation type="thesis" date="2020" institute="ProQuest LLC" country="789 East Eisenhower Parkway, Ann Arbor, MI, USA">
        <title>Comparative Genomics and Chromosome Evolution.</title>
        <authorList>
            <person name="Mudd A.B."/>
        </authorList>
    </citation>
    <scope>NUCLEOTIDE SEQUENCE</scope>
    <source>
        <strain evidence="4">1538</strain>
        <tissue evidence="4">Blood</tissue>
    </source>
</reference>
<dbReference type="InterPro" id="IPR001680">
    <property type="entry name" value="WD40_rpt"/>
</dbReference>
<gene>
    <name evidence="4" type="ORF">GDO54_014405</name>
</gene>
<dbReference type="InterPro" id="IPR015943">
    <property type="entry name" value="WD40/YVTN_repeat-like_dom_sf"/>
</dbReference>
<dbReference type="Proteomes" id="UP001181693">
    <property type="component" value="Unassembled WGS sequence"/>
</dbReference>
<evidence type="ECO:0008006" key="6">
    <source>
        <dbReference type="Google" id="ProtNLM"/>
    </source>
</evidence>
<feature type="repeat" description="WD" evidence="3">
    <location>
        <begin position="297"/>
        <end position="337"/>
    </location>
</feature>
<dbReference type="InterPro" id="IPR019775">
    <property type="entry name" value="WD40_repeat_CS"/>
</dbReference>
<dbReference type="Gene3D" id="2.130.10.10">
    <property type="entry name" value="YVTN repeat-like/Quinoprotein amine dehydrogenase"/>
    <property type="match status" value="2"/>
</dbReference>
<feature type="repeat" description="WD" evidence="3">
    <location>
        <begin position="79"/>
        <end position="127"/>
    </location>
</feature>
<evidence type="ECO:0000256" key="3">
    <source>
        <dbReference type="PROSITE-ProRule" id="PRU00221"/>
    </source>
</evidence>
<dbReference type="Pfam" id="PF25178">
    <property type="entry name" value="Beta-prop_WDR41"/>
    <property type="match status" value="1"/>
</dbReference>
<dbReference type="SUPFAM" id="SSF50978">
    <property type="entry name" value="WD40 repeat-like"/>
    <property type="match status" value="1"/>
</dbReference>
<dbReference type="InterPro" id="IPR020472">
    <property type="entry name" value="WD40_PAC1"/>
</dbReference>
<evidence type="ECO:0000313" key="4">
    <source>
        <dbReference type="EMBL" id="DBA23494.1"/>
    </source>
</evidence>
<dbReference type="PROSITE" id="PS50082">
    <property type="entry name" value="WD_REPEATS_2"/>
    <property type="match status" value="3"/>
</dbReference>
<evidence type="ECO:0000313" key="5">
    <source>
        <dbReference type="Proteomes" id="UP001181693"/>
    </source>
</evidence>
<dbReference type="PROSITE" id="PS00678">
    <property type="entry name" value="WD_REPEATS_1"/>
    <property type="match status" value="2"/>
</dbReference>
<dbReference type="PANTHER" id="PTHR22805:SF2">
    <property type="entry name" value="WD REPEAT-CONTAINING PROTEIN 41"/>
    <property type="match status" value="1"/>
</dbReference>
<dbReference type="PRINTS" id="PR00320">
    <property type="entry name" value="GPROTEINBRPT"/>
</dbReference>
<dbReference type="EMBL" id="DYDO01000006">
    <property type="protein sequence ID" value="DBA23494.1"/>
    <property type="molecule type" value="Genomic_DNA"/>
</dbReference>
<dbReference type="SMART" id="SM00320">
    <property type="entry name" value="WD40"/>
    <property type="match status" value="5"/>
</dbReference>
<protein>
    <recommendedName>
        <fullName evidence="6">WD repeat-containing protein 41</fullName>
    </recommendedName>
</protein>